<dbReference type="Proteomes" id="UP000008555">
    <property type="component" value="Chromosome"/>
</dbReference>
<gene>
    <name evidence="3" type="ordered locus">CBUD_0428</name>
</gene>
<dbReference type="KEGG" id="cbd:CBUD_0428"/>
<dbReference type="NCBIfam" id="TIGR02605">
    <property type="entry name" value="CxxC_CxxC_SSSS"/>
    <property type="match status" value="1"/>
</dbReference>
<sequence>MPIYEYQCEKCGEQTEVIQKINDSPVIDCPTCHEPALKRLISPAGFKLEGTGWYVTDFRDKDNKPKPEAASKPEKSKEPKKEVTTKNQESE</sequence>
<feature type="region of interest" description="Disordered" evidence="1">
    <location>
        <begin position="57"/>
        <end position="91"/>
    </location>
</feature>
<dbReference type="PANTHER" id="PTHR34404">
    <property type="entry name" value="REGULATORY PROTEIN, FMDB FAMILY"/>
    <property type="match status" value="1"/>
</dbReference>
<name>A9KF49_COXBN</name>
<evidence type="ECO:0000256" key="1">
    <source>
        <dbReference type="SAM" id="MobiDB-lite"/>
    </source>
</evidence>
<evidence type="ECO:0000259" key="2">
    <source>
        <dbReference type="SMART" id="SM00834"/>
    </source>
</evidence>
<reference evidence="3 4" key="1">
    <citation type="journal article" date="2009" name="Infect. Immun.">
        <title>Comparative genomics reveal extensive transposon-mediated genomic plasticity and diversity among potential effector proteins within the genus Coxiella.</title>
        <authorList>
            <person name="Beare P.A."/>
            <person name="Unsworth N."/>
            <person name="Andoh M."/>
            <person name="Voth D.E."/>
            <person name="Omsland A."/>
            <person name="Gilk S.D."/>
            <person name="Williams K.P."/>
            <person name="Sobral B.W."/>
            <person name="Kupko J.J.III."/>
            <person name="Porcella S.F."/>
            <person name="Samuel J.E."/>
            <person name="Heinzen R.A."/>
        </authorList>
    </citation>
    <scope>NUCLEOTIDE SEQUENCE [LARGE SCALE GENOMIC DNA]</scope>
    <source>
        <strain evidence="3 4">Dugway 5J108-111</strain>
    </source>
</reference>
<dbReference type="Pfam" id="PF09723">
    <property type="entry name" value="Zn_ribbon_8"/>
    <property type="match status" value="1"/>
</dbReference>
<accession>A9KF49</accession>
<dbReference type="EMBL" id="CP000733">
    <property type="protein sequence ID" value="ABS77291.1"/>
    <property type="molecule type" value="Genomic_DNA"/>
</dbReference>
<dbReference type="PANTHER" id="PTHR34404:SF2">
    <property type="entry name" value="CONSERVED SERINE RICH PROTEIN"/>
    <property type="match status" value="1"/>
</dbReference>
<evidence type="ECO:0000313" key="3">
    <source>
        <dbReference type="EMBL" id="ABS77291.1"/>
    </source>
</evidence>
<dbReference type="RefSeq" id="WP_005772089.1">
    <property type="nucleotide sequence ID" value="NC_009727.1"/>
</dbReference>
<dbReference type="AlphaFoldDB" id="A9KF49"/>
<evidence type="ECO:0000313" key="4">
    <source>
        <dbReference type="Proteomes" id="UP000008555"/>
    </source>
</evidence>
<feature type="domain" description="Putative regulatory protein FmdB zinc ribbon" evidence="2">
    <location>
        <begin position="1"/>
        <end position="42"/>
    </location>
</feature>
<organism evidence="3 4">
    <name type="scientific">Coxiella burnetii (strain Dugway 5J108-111)</name>
    <dbReference type="NCBI Taxonomy" id="434922"/>
    <lineage>
        <taxon>Bacteria</taxon>
        <taxon>Pseudomonadati</taxon>
        <taxon>Pseudomonadota</taxon>
        <taxon>Gammaproteobacteria</taxon>
        <taxon>Legionellales</taxon>
        <taxon>Coxiellaceae</taxon>
        <taxon>Coxiella</taxon>
    </lineage>
</organism>
<proteinExistence type="predicted"/>
<dbReference type="HOGENOM" id="CLU_136025_0_2_6"/>
<dbReference type="InterPro" id="IPR013429">
    <property type="entry name" value="Regulatory_FmdB_Zinc_ribbon"/>
</dbReference>
<dbReference type="SMART" id="SM00834">
    <property type="entry name" value="CxxC_CXXC_SSSS"/>
    <property type="match status" value="1"/>
</dbReference>
<protein>
    <recommendedName>
        <fullName evidence="2">Putative regulatory protein FmdB zinc ribbon domain-containing protein</fullName>
    </recommendedName>
</protein>